<organism evidence="1 2">
    <name type="scientific">Limosilactobacillus oris PB013-T2-3</name>
    <dbReference type="NCBI Taxonomy" id="908339"/>
    <lineage>
        <taxon>Bacteria</taxon>
        <taxon>Bacillati</taxon>
        <taxon>Bacillota</taxon>
        <taxon>Bacilli</taxon>
        <taxon>Lactobacillales</taxon>
        <taxon>Lactobacillaceae</taxon>
        <taxon>Limosilactobacillus</taxon>
    </lineage>
</organism>
<comment type="caution">
    <text evidence="1">The sequence shown here is derived from an EMBL/GenBank/DDBJ whole genome shotgun (WGS) entry which is preliminary data.</text>
</comment>
<reference evidence="1 2" key="1">
    <citation type="submission" date="2010-10" db="EMBL/GenBank/DDBJ databases">
        <authorList>
            <person name="Durkin A.S."/>
            <person name="Madupu R."/>
            <person name="Torralba M."/>
            <person name="Gillis M."/>
            <person name="Methe B."/>
            <person name="Sutton G."/>
            <person name="Nelson K.E."/>
        </authorList>
    </citation>
    <scope>NUCLEOTIDE SEQUENCE [LARGE SCALE GENOMIC DNA]</scope>
    <source>
        <strain evidence="1 2">PB013-T2-3</strain>
    </source>
</reference>
<accession>E3CAR1</accession>
<name>E3CAR1_9LACO</name>
<evidence type="ECO:0000313" key="2">
    <source>
        <dbReference type="Proteomes" id="UP000003070"/>
    </source>
</evidence>
<proteinExistence type="predicted"/>
<dbReference type="Proteomes" id="UP000003070">
    <property type="component" value="Unassembled WGS sequence"/>
</dbReference>
<dbReference type="eggNOG" id="ENOG5030BDU">
    <property type="taxonomic scope" value="Bacteria"/>
</dbReference>
<dbReference type="EMBL" id="AEKL01000087">
    <property type="protein sequence ID" value="EFQ52186.1"/>
    <property type="molecule type" value="Genomic_DNA"/>
</dbReference>
<dbReference type="RefSeq" id="WP_003714715.1">
    <property type="nucleotide sequence ID" value="NZ_AEKL01000087.1"/>
</dbReference>
<sequence>MIDDSYKITLHTKDLPLTLNRKFYVDMVENFVTIQDSLNDIFETVGNKKQMADFNKKLNQLEARINRISQSGIDQVALEQAVEAVLKRKGVI</sequence>
<protein>
    <submittedName>
        <fullName evidence="1">Uncharacterized protein</fullName>
    </submittedName>
</protein>
<dbReference type="AlphaFoldDB" id="E3CAR1"/>
<evidence type="ECO:0000313" key="1">
    <source>
        <dbReference type="EMBL" id="EFQ52186.1"/>
    </source>
</evidence>
<gene>
    <name evidence="1" type="ORF">HMPREF9265_0931</name>
</gene>